<dbReference type="EMBL" id="FOTV01000001">
    <property type="protein sequence ID" value="SFL41108.1"/>
    <property type="molecule type" value="Genomic_DNA"/>
</dbReference>
<organism evidence="1 2">
    <name type="scientific">Marinobacter salarius</name>
    <dbReference type="NCBI Taxonomy" id="1420917"/>
    <lineage>
        <taxon>Bacteria</taxon>
        <taxon>Pseudomonadati</taxon>
        <taxon>Pseudomonadota</taxon>
        <taxon>Gammaproteobacteria</taxon>
        <taxon>Pseudomonadales</taxon>
        <taxon>Marinobacteraceae</taxon>
        <taxon>Marinobacter</taxon>
    </lineage>
</organism>
<dbReference type="SUPFAM" id="SSF53756">
    <property type="entry name" value="UDP-Glycosyltransferase/glycogen phosphorylase"/>
    <property type="match status" value="1"/>
</dbReference>
<protein>
    <submittedName>
        <fullName evidence="1">Glycosyltransferase involved in cell wall bisynthesis</fullName>
    </submittedName>
</protein>
<dbReference type="RefSeq" id="WP_075196470.1">
    <property type="nucleotide sequence ID" value="NZ_FOTV01000001.1"/>
</dbReference>
<reference evidence="1 2" key="1">
    <citation type="submission" date="2016-10" db="EMBL/GenBank/DDBJ databases">
        <authorList>
            <person name="Varghese N."/>
            <person name="Submissions S."/>
        </authorList>
    </citation>
    <scope>NUCLEOTIDE SEQUENCE [LARGE SCALE GENOMIC DNA]</scope>
    <source>
        <strain evidence="1 2">DSM 26291</strain>
    </source>
</reference>
<keyword evidence="2" id="KW-1185">Reference proteome</keyword>
<comment type="caution">
    <text evidence="1">The sequence shown here is derived from an EMBL/GenBank/DDBJ whole genome shotgun (WGS) entry which is preliminary data.</text>
</comment>
<sequence>MDERLKIIYACDFSLNKSTGKNRATRQKLDALKRRQGVRLTYYSADEGLLAPLKLLINEFRIIASILKLKPDAIITRGSAGSFSQVLRPFFNVLFVREVHAAGLEELRLLPFKGIKRFFAYVKLSMSLLQDKRADLRIFNHPQLMAWYESQYQMRGKSCFVYNGFEPSSASRLSRLEAKEKFGLAEDVTVLVFTGAASKWHGVDYLVSLQRCFNAHGDQVQIVCGGGSMESYDPEQLCLNFSPLDDNDCADLIRAADACLLPVADVRISPGSPLKLYDYMVNRRTVVAQRDQLGYSDEVHRHNVGLAVDFREPEEARELILDRLSANKRDDDDYPACSASWSDRIEEWLANLSESAEK</sequence>
<proteinExistence type="predicted"/>
<name>A0ABY1FIF0_9GAMM</name>
<gene>
    <name evidence="1" type="ORF">SAMN04487868_101367</name>
</gene>
<evidence type="ECO:0000313" key="2">
    <source>
        <dbReference type="Proteomes" id="UP000199211"/>
    </source>
</evidence>
<evidence type="ECO:0000313" key="1">
    <source>
        <dbReference type="EMBL" id="SFL41108.1"/>
    </source>
</evidence>
<dbReference type="Gene3D" id="3.40.50.2000">
    <property type="entry name" value="Glycogen Phosphorylase B"/>
    <property type="match status" value="1"/>
</dbReference>
<dbReference type="Proteomes" id="UP000199211">
    <property type="component" value="Unassembled WGS sequence"/>
</dbReference>
<accession>A0ABY1FIF0</accession>